<sequence length="144" mass="16140">MVSLTTEQFKQLIESVDRSNARVGSFSKCTARYDGERNPAKVEEFISAITTFKVVENINDETAVSGMSVLLEGDASEWWRGVKTSALRFDDVITMLRKAFSPPKPALRINAEINEAKQQMNEPTDSFTKKERALFSRLPKCSSA</sequence>
<dbReference type="VEuPathDB" id="VectorBase:MDOA009166"/>
<proteinExistence type="predicted"/>
<gene>
    <name evidence="2" type="primary">101900982</name>
</gene>
<evidence type="ECO:0000313" key="2">
    <source>
        <dbReference type="EnsemblMetazoa" id="MDOA009166-PA"/>
    </source>
</evidence>
<organism evidence="2">
    <name type="scientific">Musca domestica</name>
    <name type="common">House fly</name>
    <dbReference type="NCBI Taxonomy" id="7370"/>
    <lineage>
        <taxon>Eukaryota</taxon>
        <taxon>Metazoa</taxon>
        <taxon>Ecdysozoa</taxon>
        <taxon>Arthropoda</taxon>
        <taxon>Hexapoda</taxon>
        <taxon>Insecta</taxon>
        <taxon>Pterygota</taxon>
        <taxon>Neoptera</taxon>
        <taxon>Endopterygota</taxon>
        <taxon>Diptera</taxon>
        <taxon>Brachycera</taxon>
        <taxon>Muscomorpha</taxon>
        <taxon>Muscoidea</taxon>
        <taxon>Muscidae</taxon>
        <taxon>Musca</taxon>
    </lineage>
</organism>
<evidence type="ECO:0000259" key="1">
    <source>
        <dbReference type="Pfam" id="PF19259"/>
    </source>
</evidence>
<feature type="domain" description="Ty3 transposon capsid-like protein" evidence="1">
    <location>
        <begin position="28"/>
        <end position="141"/>
    </location>
</feature>
<protein>
    <recommendedName>
        <fullName evidence="1">Ty3 transposon capsid-like protein domain-containing protein</fullName>
    </recommendedName>
</protein>
<accession>A0A1I8MWI2</accession>
<dbReference type="Pfam" id="PF19259">
    <property type="entry name" value="Ty3_capsid"/>
    <property type="match status" value="1"/>
</dbReference>
<dbReference type="VEuPathDB" id="VectorBase:MDOMA2_006562"/>
<name>A0A1I8MWI2_MUSDO</name>
<dbReference type="EnsemblMetazoa" id="MDOA009166-RA">
    <property type="protein sequence ID" value="MDOA009166-PA"/>
    <property type="gene ID" value="MDOA009166"/>
</dbReference>
<dbReference type="AlphaFoldDB" id="A0A1I8MWI2"/>
<dbReference type="InterPro" id="IPR045358">
    <property type="entry name" value="Ty3_capsid"/>
</dbReference>
<dbReference type="eggNOG" id="ENOG502SQYT">
    <property type="taxonomic scope" value="Eukaryota"/>
</dbReference>
<reference evidence="2" key="1">
    <citation type="submission" date="2020-05" db="UniProtKB">
        <authorList>
            <consortium name="EnsemblMetazoa"/>
        </authorList>
    </citation>
    <scope>IDENTIFICATION</scope>
    <source>
        <strain evidence="2">Aabys</strain>
    </source>
</reference>